<organism evidence="1 2">
    <name type="scientific">Dreissena polymorpha</name>
    <name type="common">Zebra mussel</name>
    <name type="synonym">Mytilus polymorpha</name>
    <dbReference type="NCBI Taxonomy" id="45954"/>
    <lineage>
        <taxon>Eukaryota</taxon>
        <taxon>Metazoa</taxon>
        <taxon>Spiralia</taxon>
        <taxon>Lophotrochozoa</taxon>
        <taxon>Mollusca</taxon>
        <taxon>Bivalvia</taxon>
        <taxon>Autobranchia</taxon>
        <taxon>Heteroconchia</taxon>
        <taxon>Euheterodonta</taxon>
        <taxon>Imparidentia</taxon>
        <taxon>Neoheterodontei</taxon>
        <taxon>Myida</taxon>
        <taxon>Dreissenoidea</taxon>
        <taxon>Dreissenidae</taxon>
        <taxon>Dreissena</taxon>
    </lineage>
</organism>
<sequence>MQEVDEAHYDTDYTQSTGLVFPRVCKRRKLMKYAWKCDLTVTRRGLWYIVRDRDTGKRITVIPRNVRKNRRCRKIIKRLIARY</sequence>
<keyword evidence="2" id="KW-1185">Reference proteome</keyword>
<evidence type="ECO:0000313" key="2">
    <source>
        <dbReference type="Proteomes" id="UP000828390"/>
    </source>
</evidence>
<dbReference type="EMBL" id="JAIWYP010000051">
    <property type="protein sequence ID" value="KAH3690894.1"/>
    <property type="molecule type" value="Genomic_DNA"/>
</dbReference>
<name>A0A9D4BEJ7_DREPO</name>
<protein>
    <submittedName>
        <fullName evidence="1">Uncharacterized protein</fullName>
    </submittedName>
</protein>
<dbReference type="Proteomes" id="UP000828390">
    <property type="component" value="Unassembled WGS sequence"/>
</dbReference>
<gene>
    <name evidence="1" type="ORF">DPMN_193080</name>
</gene>
<accession>A0A9D4BEJ7</accession>
<comment type="caution">
    <text evidence="1">The sequence shown here is derived from an EMBL/GenBank/DDBJ whole genome shotgun (WGS) entry which is preliminary data.</text>
</comment>
<reference evidence="1" key="1">
    <citation type="journal article" date="2019" name="bioRxiv">
        <title>The Genome of the Zebra Mussel, Dreissena polymorpha: A Resource for Invasive Species Research.</title>
        <authorList>
            <person name="McCartney M.A."/>
            <person name="Auch B."/>
            <person name="Kono T."/>
            <person name="Mallez S."/>
            <person name="Zhang Y."/>
            <person name="Obille A."/>
            <person name="Becker A."/>
            <person name="Abrahante J.E."/>
            <person name="Garbe J."/>
            <person name="Badalamenti J.P."/>
            <person name="Herman A."/>
            <person name="Mangelson H."/>
            <person name="Liachko I."/>
            <person name="Sullivan S."/>
            <person name="Sone E.D."/>
            <person name="Koren S."/>
            <person name="Silverstein K.A.T."/>
            <person name="Beckman K.B."/>
            <person name="Gohl D.M."/>
        </authorList>
    </citation>
    <scope>NUCLEOTIDE SEQUENCE</scope>
    <source>
        <strain evidence="1">Duluth1</strain>
        <tissue evidence="1">Whole animal</tissue>
    </source>
</reference>
<evidence type="ECO:0000313" key="1">
    <source>
        <dbReference type="EMBL" id="KAH3690894.1"/>
    </source>
</evidence>
<proteinExistence type="predicted"/>
<dbReference type="AlphaFoldDB" id="A0A9D4BEJ7"/>
<reference evidence="1" key="2">
    <citation type="submission" date="2020-11" db="EMBL/GenBank/DDBJ databases">
        <authorList>
            <person name="McCartney M.A."/>
            <person name="Auch B."/>
            <person name="Kono T."/>
            <person name="Mallez S."/>
            <person name="Becker A."/>
            <person name="Gohl D.M."/>
            <person name="Silverstein K.A.T."/>
            <person name="Koren S."/>
            <person name="Bechman K.B."/>
            <person name="Herman A."/>
            <person name="Abrahante J.E."/>
            <person name="Garbe J."/>
        </authorList>
    </citation>
    <scope>NUCLEOTIDE SEQUENCE</scope>
    <source>
        <strain evidence="1">Duluth1</strain>
        <tissue evidence="1">Whole animal</tissue>
    </source>
</reference>